<dbReference type="STRING" id="174720.A0A0N5B473"/>
<keyword evidence="1" id="KW-0812">Transmembrane</keyword>
<keyword evidence="1" id="KW-0472">Membrane</keyword>
<reference evidence="3" key="1">
    <citation type="submission" date="2017-02" db="UniProtKB">
        <authorList>
            <consortium name="WormBaseParasite"/>
        </authorList>
    </citation>
    <scope>IDENTIFICATION</scope>
</reference>
<dbReference type="AlphaFoldDB" id="A0A0N5B473"/>
<protein>
    <submittedName>
        <fullName evidence="3">Uncharacterized protein</fullName>
    </submittedName>
</protein>
<evidence type="ECO:0000313" key="3">
    <source>
        <dbReference type="WBParaSite" id="SPAL_0000087500.1"/>
    </source>
</evidence>
<evidence type="ECO:0000256" key="1">
    <source>
        <dbReference type="SAM" id="Phobius"/>
    </source>
</evidence>
<keyword evidence="2" id="KW-1185">Reference proteome</keyword>
<dbReference type="Proteomes" id="UP000046392">
    <property type="component" value="Unplaced"/>
</dbReference>
<keyword evidence="1" id="KW-1133">Transmembrane helix</keyword>
<name>A0A0N5B473_STREA</name>
<organism evidence="2 3">
    <name type="scientific">Strongyloides papillosus</name>
    <name type="common">Intestinal threadworm</name>
    <dbReference type="NCBI Taxonomy" id="174720"/>
    <lineage>
        <taxon>Eukaryota</taxon>
        <taxon>Metazoa</taxon>
        <taxon>Ecdysozoa</taxon>
        <taxon>Nematoda</taxon>
        <taxon>Chromadorea</taxon>
        <taxon>Rhabditida</taxon>
        <taxon>Tylenchina</taxon>
        <taxon>Panagrolaimomorpha</taxon>
        <taxon>Strongyloidoidea</taxon>
        <taxon>Strongyloididae</taxon>
        <taxon>Strongyloides</taxon>
    </lineage>
</organism>
<proteinExistence type="predicted"/>
<evidence type="ECO:0000313" key="2">
    <source>
        <dbReference type="Proteomes" id="UP000046392"/>
    </source>
</evidence>
<dbReference type="WBParaSite" id="SPAL_0000087500.1">
    <property type="protein sequence ID" value="SPAL_0000087500.1"/>
    <property type="gene ID" value="SPAL_0000087500"/>
</dbReference>
<accession>A0A0N5B473</accession>
<feature type="transmembrane region" description="Helical" evidence="1">
    <location>
        <begin position="47"/>
        <end position="69"/>
    </location>
</feature>
<sequence>MIFNRLLRISSNTLEVYQFRDRATYYKQSNKWTPRFFRRFLIRYPRALMFTTLGLLAGSFLVPTSYWIYRYSKMSNEEFRVFIDDQNKVIGKRQRFGSDLWFPWKTDNTEEVK</sequence>